<keyword evidence="2" id="KW-1185">Reference proteome</keyword>
<sequence>MADNEREARMTSNQLEPSDVSAEAAVHINALMDLFRQACRRQAWTLDEERGLVGWTDVTCSVGHEFAVRAWDVLSTPRPFGMGPNKPWCKKCRNVGWVAECLAVLKSVAKTEGIELTATDEQDESGDGHVVFAAKCSKGHHFKTTGADARTWRDEPVDTLCPDCRKAAEYAEGFAKVEAVVRETRSTVVKEYRNAVDVRCRRGHSHSFYVDSWDGRQAIRPDFCGTCNKLAKFEELSERVKDRGITVLESQWIAASRPHRAVCFAGHEFGLIPNKMKRGCPQCPPGMYGGAVPPHDVYYVVSGLDTATGENTVKPGISSGSGYNRLRQHVEDGLTAQHLRITGLPVGMARALERFVLDGLDTEGWLSTRGVEYFPRAALHDVVDLVGEWFTDQPGLSSRPVVVDVDDVCDAVEAPAVHDVVDVDVDTAVIFDSDDVGANAASTR</sequence>
<dbReference type="AlphaFoldDB" id="A0A6G4AE89"/>
<reference evidence="1" key="1">
    <citation type="submission" date="2020-02" db="EMBL/GenBank/DDBJ databases">
        <title>A new Streptomyces sp. for controlling soil-borne diseases.</title>
        <authorList>
            <person name="Li X."/>
            <person name="Tian Y."/>
            <person name="Gao K."/>
        </authorList>
    </citation>
    <scope>NUCLEOTIDE SEQUENCE [LARGE SCALE GENOMIC DNA]</scope>
    <source>
        <strain evidence="1">0250</strain>
    </source>
</reference>
<gene>
    <name evidence="1" type="ORF">G4H13_11465</name>
</gene>
<name>A0A6G4AE89_9ACTN</name>
<dbReference type="RefSeq" id="WP_164426342.1">
    <property type="nucleotide sequence ID" value="NZ_JAAIKT010000010.1"/>
</dbReference>
<dbReference type="Proteomes" id="UP000476310">
    <property type="component" value="Unassembled WGS sequence"/>
</dbReference>
<comment type="caution">
    <text evidence="1">The sequence shown here is derived from an EMBL/GenBank/DDBJ whole genome shotgun (WGS) entry which is preliminary data.</text>
</comment>
<dbReference type="EMBL" id="JAAIKT010000010">
    <property type="protein sequence ID" value="NEW71009.1"/>
    <property type="molecule type" value="Genomic_DNA"/>
</dbReference>
<proteinExistence type="predicted"/>
<evidence type="ECO:0000313" key="1">
    <source>
        <dbReference type="EMBL" id="NEW71009.1"/>
    </source>
</evidence>
<accession>A0A6G4AE89</accession>
<organism evidence="1 2">
    <name type="scientific">Streptomyces rhizosphaericus</name>
    <dbReference type="NCBI Taxonomy" id="114699"/>
    <lineage>
        <taxon>Bacteria</taxon>
        <taxon>Bacillati</taxon>
        <taxon>Actinomycetota</taxon>
        <taxon>Actinomycetes</taxon>
        <taxon>Kitasatosporales</taxon>
        <taxon>Streptomycetaceae</taxon>
        <taxon>Streptomyces</taxon>
        <taxon>Streptomyces violaceusniger group</taxon>
    </lineage>
</organism>
<evidence type="ECO:0000313" key="2">
    <source>
        <dbReference type="Proteomes" id="UP000476310"/>
    </source>
</evidence>
<protein>
    <submittedName>
        <fullName evidence="1">Uncharacterized protein</fullName>
    </submittedName>
</protein>